<dbReference type="Proteomes" id="UP000591272">
    <property type="component" value="Unassembled WGS sequence"/>
</dbReference>
<evidence type="ECO:0000313" key="5">
    <source>
        <dbReference type="Proteomes" id="UP000591272"/>
    </source>
</evidence>
<comment type="caution">
    <text evidence="4">The sequence shown here is derived from an EMBL/GenBank/DDBJ whole genome shotgun (WGS) entry which is preliminary data.</text>
</comment>
<accession>A0A7Y9GHF0</accession>
<dbReference type="GO" id="GO:0016020">
    <property type="term" value="C:membrane"/>
    <property type="evidence" value="ECO:0007669"/>
    <property type="project" value="TreeGrafter"/>
</dbReference>
<dbReference type="Gene3D" id="3.40.50.720">
    <property type="entry name" value="NAD(P)-binding Rossmann-like Domain"/>
    <property type="match status" value="1"/>
</dbReference>
<dbReference type="PANTHER" id="PTHR44196">
    <property type="entry name" value="DEHYDROGENASE/REDUCTASE SDR FAMILY MEMBER 7B"/>
    <property type="match status" value="1"/>
</dbReference>
<name>A0A7Y9GHF0_9ACTN</name>
<dbReference type="GO" id="GO:0016491">
    <property type="term" value="F:oxidoreductase activity"/>
    <property type="evidence" value="ECO:0007669"/>
    <property type="project" value="UniProtKB-KW"/>
</dbReference>
<organism evidence="4 5">
    <name type="scientific">Actinomadura citrea</name>
    <dbReference type="NCBI Taxonomy" id="46158"/>
    <lineage>
        <taxon>Bacteria</taxon>
        <taxon>Bacillati</taxon>
        <taxon>Actinomycetota</taxon>
        <taxon>Actinomycetes</taxon>
        <taxon>Streptosporangiales</taxon>
        <taxon>Thermomonosporaceae</taxon>
        <taxon>Actinomadura</taxon>
    </lineage>
</organism>
<dbReference type="AlphaFoldDB" id="A0A7Y9GHF0"/>
<sequence length="278" mass="28705">MTADRPVAMVTGASRGIGRRTALALAAAGYDVAFTARTVEEGRGRIPPRHGRAEPIPVPGSLERTRAEIEALGARALPVRMDLLDRASVTAAAGTVLDAWGRVDVLVNNAVAHIAGTHERFLDLDPEVAARTVTGNYLNQIVLLQAVLPAMLARGGGTIVDLCSGSATTDPPGPPGEGGWGVAYSASKAAFGRLAGAINAEYRGSGVRAFNLDPGFVVTEAGAARGGLDGLKDEGFVPTPEEAPAAAVVWLVTDPAAEEYLGRVVWTPKLVADLDLLG</sequence>
<dbReference type="PRINTS" id="PR00080">
    <property type="entry name" value="SDRFAMILY"/>
</dbReference>
<gene>
    <name evidence="4" type="ORF">BJ999_006841</name>
</gene>
<evidence type="ECO:0000256" key="2">
    <source>
        <dbReference type="ARBA" id="ARBA00023002"/>
    </source>
</evidence>
<dbReference type="CDD" id="cd05233">
    <property type="entry name" value="SDR_c"/>
    <property type="match status" value="1"/>
</dbReference>
<dbReference type="PRINTS" id="PR00081">
    <property type="entry name" value="GDHRDH"/>
</dbReference>
<reference evidence="4 5" key="1">
    <citation type="submission" date="2020-07" db="EMBL/GenBank/DDBJ databases">
        <title>Sequencing the genomes of 1000 actinobacteria strains.</title>
        <authorList>
            <person name="Klenk H.-P."/>
        </authorList>
    </citation>
    <scope>NUCLEOTIDE SEQUENCE [LARGE SCALE GENOMIC DNA]</scope>
    <source>
        <strain evidence="4 5">DSM 43461</strain>
    </source>
</reference>
<dbReference type="PANTHER" id="PTHR44196:SF1">
    <property type="entry name" value="DEHYDROGENASE_REDUCTASE SDR FAMILY MEMBER 7B"/>
    <property type="match status" value="1"/>
</dbReference>
<dbReference type="Pfam" id="PF00106">
    <property type="entry name" value="adh_short"/>
    <property type="match status" value="2"/>
</dbReference>
<evidence type="ECO:0000256" key="3">
    <source>
        <dbReference type="RuleBase" id="RU000363"/>
    </source>
</evidence>
<protein>
    <submittedName>
        <fullName evidence="4">NAD(P)-dependent dehydrogenase (Short-subunit alcohol dehydrogenase family)</fullName>
    </submittedName>
</protein>
<dbReference type="RefSeq" id="WP_179837071.1">
    <property type="nucleotide sequence ID" value="NZ_BMRD01000002.1"/>
</dbReference>
<dbReference type="EMBL" id="JACCBT010000001">
    <property type="protein sequence ID" value="NYE16545.1"/>
    <property type="molecule type" value="Genomic_DNA"/>
</dbReference>
<comment type="similarity">
    <text evidence="1 3">Belongs to the short-chain dehydrogenases/reductases (SDR) family.</text>
</comment>
<keyword evidence="5" id="KW-1185">Reference proteome</keyword>
<proteinExistence type="inferred from homology"/>
<keyword evidence="2" id="KW-0560">Oxidoreductase</keyword>
<evidence type="ECO:0000313" key="4">
    <source>
        <dbReference type="EMBL" id="NYE16545.1"/>
    </source>
</evidence>
<evidence type="ECO:0000256" key="1">
    <source>
        <dbReference type="ARBA" id="ARBA00006484"/>
    </source>
</evidence>
<dbReference type="InterPro" id="IPR036291">
    <property type="entry name" value="NAD(P)-bd_dom_sf"/>
</dbReference>
<dbReference type="SUPFAM" id="SSF51735">
    <property type="entry name" value="NAD(P)-binding Rossmann-fold domains"/>
    <property type="match status" value="1"/>
</dbReference>
<dbReference type="InterPro" id="IPR002347">
    <property type="entry name" value="SDR_fam"/>
</dbReference>